<organism evidence="2">
    <name type="scientific">Menopon gallinae</name>
    <name type="common">poultry shaft louse</name>
    <dbReference type="NCBI Taxonomy" id="328185"/>
    <lineage>
        <taxon>Eukaryota</taxon>
        <taxon>Metazoa</taxon>
        <taxon>Ecdysozoa</taxon>
        <taxon>Arthropoda</taxon>
        <taxon>Hexapoda</taxon>
        <taxon>Insecta</taxon>
        <taxon>Pterygota</taxon>
        <taxon>Neoptera</taxon>
        <taxon>Paraneoptera</taxon>
        <taxon>Psocodea</taxon>
        <taxon>Troctomorpha</taxon>
        <taxon>Phthiraptera</taxon>
        <taxon>Amblycera</taxon>
        <taxon>Menoponidae</taxon>
        <taxon>Menopon</taxon>
    </lineage>
</organism>
<reference evidence="2" key="1">
    <citation type="journal article" date="2024" name="Gigascience">
        <title>Chromosome-level genome of the poultry shaft louse Menopon gallinae provides insight into the host-switching and adaptive evolution of parasitic lice.</title>
        <authorList>
            <person name="Xu Y."/>
            <person name="Ma L."/>
            <person name="Liu S."/>
            <person name="Liang Y."/>
            <person name="Liu Q."/>
            <person name="He Z."/>
            <person name="Tian L."/>
            <person name="Duan Y."/>
            <person name="Cai W."/>
            <person name="Li H."/>
            <person name="Song F."/>
        </authorList>
    </citation>
    <scope>NUCLEOTIDE SEQUENCE</scope>
    <source>
        <strain evidence="2">Cailab_2023a</strain>
    </source>
</reference>
<feature type="compositionally biased region" description="Basic and acidic residues" evidence="1">
    <location>
        <begin position="77"/>
        <end position="94"/>
    </location>
</feature>
<dbReference type="EMBL" id="JARGDH010000005">
    <property type="protein sequence ID" value="KAL0266780.1"/>
    <property type="molecule type" value="Genomic_DNA"/>
</dbReference>
<protein>
    <submittedName>
        <fullName evidence="2">Uncharacterized protein</fullName>
    </submittedName>
</protein>
<evidence type="ECO:0000256" key="1">
    <source>
        <dbReference type="SAM" id="MobiDB-lite"/>
    </source>
</evidence>
<dbReference type="AlphaFoldDB" id="A0AAW2HAJ1"/>
<proteinExistence type="predicted"/>
<evidence type="ECO:0000313" key="2">
    <source>
        <dbReference type="EMBL" id="KAL0266780.1"/>
    </source>
</evidence>
<comment type="caution">
    <text evidence="2">The sequence shown here is derived from an EMBL/GenBank/DDBJ whole genome shotgun (WGS) entry which is preliminary data.</text>
</comment>
<sequence length="94" mass="10145">MACQLKVLVPELRDSGPGPDRTPRTGPSKIRKPVETHTDSHDKRNKCMPPLAPAVSVFLVEEFRGPPPSESAAGAEQGKERSSLRKKSESALIG</sequence>
<accession>A0AAW2HAJ1</accession>
<gene>
    <name evidence="2" type="ORF">PYX00_009233</name>
</gene>
<feature type="compositionally biased region" description="Basic and acidic residues" evidence="1">
    <location>
        <begin position="32"/>
        <end position="42"/>
    </location>
</feature>
<feature type="region of interest" description="Disordered" evidence="1">
    <location>
        <begin position="1"/>
        <end position="49"/>
    </location>
</feature>
<name>A0AAW2HAJ1_9NEOP</name>
<feature type="compositionally biased region" description="Low complexity" evidence="1">
    <location>
        <begin position="16"/>
        <end position="27"/>
    </location>
</feature>
<feature type="region of interest" description="Disordered" evidence="1">
    <location>
        <begin position="63"/>
        <end position="94"/>
    </location>
</feature>